<keyword evidence="3" id="KW-1185">Reference proteome</keyword>
<proteinExistence type="predicted"/>
<protein>
    <submittedName>
        <fullName evidence="2">Uncharacterized protein</fullName>
    </submittedName>
</protein>
<evidence type="ECO:0000256" key="1">
    <source>
        <dbReference type="SAM" id="MobiDB-lite"/>
    </source>
</evidence>
<feature type="compositionally biased region" description="Low complexity" evidence="1">
    <location>
        <begin position="18"/>
        <end position="29"/>
    </location>
</feature>
<feature type="region of interest" description="Disordered" evidence="1">
    <location>
        <begin position="1"/>
        <end position="68"/>
    </location>
</feature>
<reference evidence="2 3" key="1">
    <citation type="submission" date="2019-02" db="EMBL/GenBank/DDBJ databases">
        <title>Halonotius sp. a new haloqrchaeon isolated from saline water.</title>
        <authorList>
            <person name="Duran-Viseras A."/>
            <person name="Sanchez-Porro C."/>
            <person name="Ventosa A."/>
        </authorList>
    </citation>
    <scope>NUCLEOTIDE SEQUENCE [LARGE SCALE GENOMIC DNA]</scope>
    <source>
        <strain evidence="2 3">F9-27</strain>
    </source>
</reference>
<dbReference type="Proteomes" id="UP000315385">
    <property type="component" value="Unassembled WGS sequence"/>
</dbReference>
<accession>A0A544QQ40</accession>
<sequence>MLASPAFLQRVAPFSPARVSGSGSRSRVGMKGAGVSANPDDVSTAGVSNANDEERSESREPKRRGLSR</sequence>
<organism evidence="2 3">
    <name type="scientific">Halonotius roseus</name>
    <dbReference type="NCBI Taxonomy" id="2511997"/>
    <lineage>
        <taxon>Archaea</taxon>
        <taxon>Methanobacteriati</taxon>
        <taxon>Methanobacteriota</taxon>
        <taxon>Stenosarchaea group</taxon>
        <taxon>Halobacteria</taxon>
        <taxon>Halobacteriales</taxon>
        <taxon>Haloferacaceae</taxon>
        <taxon>Halonotius</taxon>
    </lineage>
</organism>
<gene>
    <name evidence="2" type="ORF">EWF95_00885</name>
</gene>
<evidence type="ECO:0000313" key="2">
    <source>
        <dbReference type="EMBL" id="TQQ81531.1"/>
    </source>
</evidence>
<comment type="caution">
    <text evidence="2">The sequence shown here is derived from an EMBL/GenBank/DDBJ whole genome shotgun (WGS) entry which is preliminary data.</text>
</comment>
<evidence type="ECO:0000313" key="3">
    <source>
        <dbReference type="Proteomes" id="UP000315385"/>
    </source>
</evidence>
<dbReference type="AlphaFoldDB" id="A0A544QQ40"/>
<dbReference type="EMBL" id="SESI01000001">
    <property type="protein sequence ID" value="TQQ81531.1"/>
    <property type="molecule type" value="Genomic_DNA"/>
</dbReference>
<name>A0A544QQ40_9EURY</name>